<evidence type="ECO:0000313" key="3">
    <source>
        <dbReference type="Proteomes" id="UP000678228"/>
    </source>
</evidence>
<name>A0A940X124_9BACI</name>
<evidence type="ECO:0000256" key="1">
    <source>
        <dbReference type="SAM" id="Phobius"/>
    </source>
</evidence>
<dbReference type="EMBL" id="JAGKSQ010000016">
    <property type="protein sequence ID" value="MBP3953556.1"/>
    <property type="molecule type" value="Genomic_DNA"/>
</dbReference>
<comment type="caution">
    <text evidence="2">The sequence shown here is derived from an EMBL/GenBank/DDBJ whole genome shotgun (WGS) entry which is preliminary data.</text>
</comment>
<reference evidence="2" key="1">
    <citation type="submission" date="2021-03" db="EMBL/GenBank/DDBJ databases">
        <title>Bacillus suaedae sp. nov., isolated from Suaeda aralocaspica.</title>
        <authorList>
            <person name="Lei R.F.R."/>
        </authorList>
    </citation>
    <scope>NUCLEOTIDE SEQUENCE</scope>
    <source>
        <strain evidence="2">YZJH907-2</strain>
    </source>
</reference>
<keyword evidence="3" id="KW-1185">Reference proteome</keyword>
<proteinExistence type="predicted"/>
<gene>
    <name evidence="2" type="ORF">J7W16_20940</name>
</gene>
<feature type="transmembrane region" description="Helical" evidence="1">
    <location>
        <begin position="93"/>
        <end position="124"/>
    </location>
</feature>
<accession>A0A940X124</accession>
<keyword evidence="1" id="KW-0472">Membrane</keyword>
<feature type="transmembrane region" description="Helical" evidence="1">
    <location>
        <begin position="58"/>
        <end position="81"/>
    </location>
</feature>
<feature type="transmembrane region" description="Helical" evidence="1">
    <location>
        <begin position="9"/>
        <end position="29"/>
    </location>
</feature>
<protein>
    <recommendedName>
        <fullName evidence="4">DUF4064 domain-containing protein</fullName>
    </recommendedName>
</protein>
<evidence type="ECO:0008006" key="4">
    <source>
        <dbReference type="Google" id="ProtNLM"/>
    </source>
</evidence>
<sequence>MSRGLERKLLIIGSFWNLVTSLLTIFSYYNWFDREGSLSLENSDLNTMIAGSQMVNNVLQVILLFGIFMLVGAVINFLIAVKIKDNEIQNKVLVWIGIWGLIQLASMDIIGFLIFLIAFVIYLAKNKAIKLTKTAVV</sequence>
<keyword evidence="1" id="KW-1133">Transmembrane helix</keyword>
<dbReference type="AlphaFoldDB" id="A0A940X124"/>
<evidence type="ECO:0000313" key="2">
    <source>
        <dbReference type="EMBL" id="MBP3953556.1"/>
    </source>
</evidence>
<keyword evidence="1" id="KW-0812">Transmembrane</keyword>
<organism evidence="2 3">
    <name type="scientific">Halalkalibacter suaedae</name>
    <dbReference type="NCBI Taxonomy" id="2822140"/>
    <lineage>
        <taxon>Bacteria</taxon>
        <taxon>Bacillati</taxon>
        <taxon>Bacillota</taxon>
        <taxon>Bacilli</taxon>
        <taxon>Bacillales</taxon>
        <taxon>Bacillaceae</taxon>
        <taxon>Halalkalibacter</taxon>
    </lineage>
</organism>
<dbReference type="Proteomes" id="UP000678228">
    <property type="component" value="Unassembled WGS sequence"/>
</dbReference>